<feature type="transmembrane region" description="Helical" evidence="7">
    <location>
        <begin position="40"/>
        <end position="60"/>
    </location>
</feature>
<dbReference type="SUPFAM" id="SSF103473">
    <property type="entry name" value="MFS general substrate transporter"/>
    <property type="match status" value="1"/>
</dbReference>
<dbReference type="OrthoDB" id="9781469at2"/>
<reference evidence="10" key="1">
    <citation type="submission" date="2016-10" db="EMBL/GenBank/DDBJ databases">
        <title>Frankia sp. NRRL B-16386 Genome sequencing.</title>
        <authorList>
            <person name="Ghodhbane-Gtari F."/>
            <person name="Swanson E."/>
            <person name="Gueddou A."/>
            <person name="Hezbri K."/>
            <person name="Ktari K."/>
            <person name="Nouioui I."/>
            <person name="Morris K."/>
            <person name="Simpson S."/>
            <person name="Abebe-Akele F."/>
            <person name="Thomas K."/>
            <person name="Gtari M."/>
            <person name="Tisa L.S."/>
        </authorList>
    </citation>
    <scope>NUCLEOTIDE SEQUENCE [LARGE SCALE GENOMIC DNA]</scope>
    <source>
        <strain evidence="10">NRRL B-16386</strain>
    </source>
</reference>
<dbReference type="PANTHER" id="PTHR42718:SF49">
    <property type="entry name" value="EXPORT PROTEIN"/>
    <property type="match status" value="1"/>
</dbReference>
<dbReference type="Proteomes" id="UP000188929">
    <property type="component" value="Unassembled WGS sequence"/>
</dbReference>
<accession>A0A1V2I7G0</accession>
<dbReference type="Pfam" id="PF07690">
    <property type="entry name" value="MFS_1"/>
    <property type="match status" value="1"/>
</dbReference>
<evidence type="ECO:0000313" key="10">
    <source>
        <dbReference type="Proteomes" id="UP000188929"/>
    </source>
</evidence>
<dbReference type="InterPro" id="IPR036259">
    <property type="entry name" value="MFS_trans_sf"/>
</dbReference>
<comment type="caution">
    <text evidence="9">The sequence shown here is derived from an EMBL/GenBank/DDBJ whole genome shotgun (WGS) entry which is preliminary data.</text>
</comment>
<evidence type="ECO:0000313" key="9">
    <source>
        <dbReference type="EMBL" id="ONH27743.1"/>
    </source>
</evidence>
<keyword evidence="6 7" id="KW-0472">Membrane</keyword>
<evidence type="ECO:0000256" key="3">
    <source>
        <dbReference type="ARBA" id="ARBA00022475"/>
    </source>
</evidence>
<name>A0A1V2I7G0_9ACTN</name>
<dbReference type="InterPro" id="IPR011701">
    <property type="entry name" value="MFS"/>
</dbReference>
<dbReference type="EMBL" id="MOMC01000044">
    <property type="protein sequence ID" value="ONH27743.1"/>
    <property type="molecule type" value="Genomic_DNA"/>
</dbReference>
<keyword evidence="4 7" id="KW-0812">Transmembrane</keyword>
<dbReference type="Gene3D" id="1.20.1250.20">
    <property type="entry name" value="MFS general substrate transporter like domains"/>
    <property type="match status" value="1"/>
</dbReference>
<comment type="subcellular location">
    <subcellularLocation>
        <location evidence="1">Cell membrane</location>
        <topology evidence="1">Multi-pass membrane protein</topology>
    </subcellularLocation>
</comment>
<dbReference type="Gene3D" id="1.20.1720.10">
    <property type="entry name" value="Multidrug resistance protein D"/>
    <property type="match status" value="1"/>
</dbReference>
<feature type="transmembrane region" description="Helical" evidence="7">
    <location>
        <begin position="352"/>
        <end position="376"/>
    </location>
</feature>
<feature type="transmembrane region" description="Helical" evidence="7">
    <location>
        <begin position="97"/>
        <end position="117"/>
    </location>
</feature>
<feature type="transmembrane region" description="Helical" evidence="7">
    <location>
        <begin position="296"/>
        <end position="317"/>
    </location>
</feature>
<evidence type="ECO:0000256" key="2">
    <source>
        <dbReference type="ARBA" id="ARBA00022448"/>
    </source>
</evidence>
<keyword evidence="2" id="KW-0813">Transport</keyword>
<evidence type="ECO:0000256" key="1">
    <source>
        <dbReference type="ARBA" id="ARBA00004651"/>
    </source>
</evidence>
<feature type="transmembrane region" description="Helical" evidence="7">
    <location>
        <begin position="193"/>
        <end position="211"/>
    </location>
</feature>
<feature type="transmembrane region" description="Helical" evidence="7">
    <location>
        <begin position="397"/>
        <end position="414"/>
    </location>
</feature>
<dbReference type="PROSITE" id="PS50850">
    <property type="entry name" value="MFS"/>
    <property type="match status" value="1"/>
</dbReference>
<keyword evidence="5 7" id="KW-1133">Transmembrane helix</keyword>
<feature type="transmembrane region" description="Helical" evidence="7">
    <location>
        <begin position="160"/>
        <end position="181"/>
    </location>
</feature>
<dbReference type="InterPro" id="IPR004638">
    <property type="entry name" value="EmrB-like"/>
</dbReference>
<feature type="transmembrane region" description="Helical" evidence="7">
    <location>
        <begin position="468"/>
        <end position="488"/>
    </location>
</feature>
<evidence type="ECO:0000256" key="4">
    <source>
        <dbReference type="ARBA" id="ARBA00022692"/>
    </source>
</evidence>
<dbReference type="RefSeq" id="WP_076818912.1">
    <property type="nucleotide sequence ID" value="NZ_MOMC01000044.1"/>
</dbReference>
<evidence type="ECO:0000259" key="8">
    <source>
        <dbReference type="PROSITE" id="PS50850"/>
    </source>
</evidence>
<organism evidence="9 10">
    <name type="scientific">Pseudofrankia asymbiotica</name>
    <dbReference type="NCBI Taxonomy" id="1834516"/>
    <lineage>
        <taxon>Bacteria</taxon>
        <taxon>Bacillati</taxon>
        <taxon>Actinomycetota</taxon>
        <taxon>Actinomycetes</taxon>
        <taxon>Frankiales</taxon>
        <taxon>Frankiaceae</taxon>
        <taxon>Pseudofrankia</taxon>
    </lineage>
</organism>
<dbReference type="GO" id="GO:0022857">
    <property type="term" value="F:transmembrane transporter activity"/>
    <property type="evidence" value="ECO:0007669"/>
    <property type="project" value="InterPro"/>
</dbReference>
<feature type="transmembrane region" description="Helical" evidence="7">
    <location>
        <begin position="260"/>
        <end position="284"/>
    </location>
</feature>
<evidence type="ECO:0000256" key="6">
    <source>
        <dbReference type="ARBA" id="ARBA00023136"/>
    </source>
</evidence>
<evidence type="ECO:0000256" key="7">
    <source>
        <dbReference type="SAM" id="Phobius"/>
    </source>
</evidence>
<proteinExistence type="predicted"/>
<protein>
    <submittedName>
        <fullName evidence="9">MFS transporter</fullName>
    </submittedName>
</protein>
<dbReference type="PANTHER" id="PTHR42718">
    <property type="entry name" value="MAJOR FACILITATOR SUPERFAMILY MULTIDRUG TRANSPORTER MFSC"/>
    <property type="match status" value="1"/>
</dbReference>
<dbReference type="AlphaFoldDB" id="A0A1V2I7G0"/>
<dbReference type="PRINTS" id="PR01036">
    <property type="entry name" value="TCRTETB"/>
</dbReference>
<feature type="transmembrane region" description="Helical" evidence="7">
    <location>
        <begin position="72"/>
        <end position="91"/>
    </location>
</feature>
<sequence length="515" mass="52519">MRKWLPLLTVCLGTFMLLIDVTIVNVALPSMVDDLHASFGALQWVIDAYALALAALVLGAGSIADIVGHRRAYVAGLVVFALSSLMCGLAPNDGLLVAARAVQGIGAAAMFATNFPLLNASYTGRDRGAAYGIWGAVAGASSAIGPIVGGVLTEYISWRWIFFVNLPVSAVAVVLALTVLTDARAQLRVRVDVPGIVSFTAAAAAATYALIRANDDGWSDAGVWLLLGGTVVLLAAFAALEAHSSHPMFELSLLRNRSFVGVLVAGLLMTFAAFSAFTYTSIWLQSVLRMSPLEAGLTGIPLSITAFFVSALLGRILHERRPDLVIGSGLAFIGVGGLVVALLVHGSASWPALIPGFAIIGIGVGMTTPMLGSVSMSLVPVQRTGMAAGAVNTMRQLGFAFGIAALGSVFVARAQDTLAGKPIPAGSGPAAHAIAGGQTPGLLNAVPPDARPALDTAAHAAAVSGVQATFAVAGAVGVLAAILVLILMRPVRAAASTEAAGAGRTDERETVPSTT</sequence>
<feature type="transmembrane region" description="Helical" evidence="7">
    <location>
        <begin position="223"/>
        <end position="240"/>
    </location>
</feature>
<dbReference type="NCBIfam" id="TIGR00711">
    <property type="entry name" value="efflux_EmrB"/>
    <property type="match status" value="1"/>
</dbReference>
<dbReference type="InterPro" id="IPR020846">
    <property type="entry name" value="MFS_dom"/>
</dbReference>
<feature type="domain" description="Major facilitator superfamily (MFS) profile" evidence="8">
    <location>
        <begin position="6"/>
        <end position="492"/>
    </location>
</feature>
<feature type="transmembrane region" description="Helical" evidence="7">
    <location>
        <begin position="129"/>
        <end position="148"/>
    </location>
</feature>
<dbReference type="GO" id="GO:0005886">
    <property type="term" value="C:plasma membrane"/>
    <property type="evidence" value="ECO:0007669"/>
    <property type="project" value="UniProtKB-SubCell"/>
</dbReference>
<feature type="transmembrane region" description="Helical" evidence="7">
    <location>
        <begin position="324"/>
        <end position="346"/>
    </location>
</feature>
<evidence type="ECO:0000256" key="5">
    <source>
        <dbReference type="ARBA" id="ARBA00022989"/>
    </source>
</evidence>
<feature type="transmembrane region" description="Helical" evidence="7">
    <location>
        <begin position="7"/>
        <end position="28"/>
    </location>
</feature>
<dbReference type="STRING" id="1834516.BL253_21070"/>
<keyword evidence="3" id="KW-1003">Cell membrane</keyword>
<dbReference type="CDD" id="cd17321">
    <property type="entry name" value="MFS_MMR_MDR_like"/>
    <property type="match status" value="1"/>
</dbReference>
<gene>
    <name evidence="9" type="ORF">BL253_21070</name>
</gene>
<keyword evidence="10" id="KW-1185">Reference proteome</keyword>